<keyword evidence="2" id="KW-1185">Reference proteome</keyword>
<evidence type="ECO:0000313" key="1">
    <source>
        <dbReference type="EMBL" id="RZT59309.1"/>
    </source>
</evidence>
<dbReference type="AlphaFoldDB" id="A0A4V2FMX6"/>
<dbReference type="RefSeq" id="WP_130283330.1">
    <property type="nucleotide sequence ID" value="NZ_SGXT01000016.1"/>
</dbReference>
<gene>
    <name evidence="1" type="ORF">EV140_1914</name>
</gene>
<sequence>MTVSKGLGTYGDDEGVVTPTDHKLAQLGLIAKAGLTDNTIRPGLFFDGRNNIVVGTAGMSYDVFPFTAVSSRGPGLGAVLFANDGVVNVPTTAAPGANSRIDVVYVWQREFALDGGATAPEIGVLQGTPASSPTAPSLAAFPGAIELARITVPAGITATNSGATITQTSRFTSAAGGVLHVRTAAELPAQAVRNQLAVATTAPSMWKFNGTSWSLLQTEPYRWPDTAARNAETGMRAGDTGYQVDQASTWEFDGSTWIETTRALRYFAGTQSLNNNTQTDLQSNTNTGGFGSTMSPGTNAIVISRAGWYRILATANFATSSTGSRLLEITLNGSVPSPRLAVRAPAAAASALTASGVRFLPAGTVVRAQGFQDSGGTLSVVHTLSVELIRGGTAPS</sequence>
<dbReference type="OrthoDB" id="5081443at2"/>
<evidence type="ECO:0000313" key="2">
    <source>
        <dbReference type="Proteomes" id="UP000292408"/>
    </source>
</evidence>
<dbReference type="EMBL" id="SGXT01000016">
    <property type="protein sequence ID" value="RZT59309.1"/>
    <property type="molecule type" value="Genomic_DNA"/>
</dbReference>
<comment type="caution">
    <text evidence="1">The sequence shown here is derived from an EMBL/GenBank/DDBJ whole genome shotgun (WGS) entry which is preliminary data.</text>
</comment>
<protein>
    <recommendedName>
        <fullName evidence="3">Minor tail protein</fullName>
    </recommendedName>
</protein>
<dbReference type="Proteomes" id="UP000292408">
    <property type="component" value="Unassembled WGS sequence"/>
</dbReference>
<organism evidence="1 2">
    <name type="scientific">Microcella alkaliphila</name>
    <dbReference type="NCBI Taxonomy" id="279828"/>
    <lineage>
        <taxon>Bacteria</taxon>
        <taxon>Bacillati</taxon>
        <taxon>Actinomycetota</taxon>
        <taxon>Actinomycetes</taxon>
        <taxon>Micrococcales</taxon>
        <taxon>Microbacteriaceae</taxon>
        <taxon>Microcella</taxon>
    </lineage>
</organism>
<evidence type="ECO:0008006" key="3">
    <source>
        <dbReference type="Google" id="ProtNLM"/>
    </source>
</evidence>
<reference evidence="1 2" key="1">
    <citation type="journal article" date="2015" name="Stand. Genomic Sci.">
        <title>Genomic Encyclopedia of Bacterial and Archaeal Type Strains, Phase III: the genomes of soil and plant-associated and newly described type strains.</title>
        <authorList>
            <person name="Whitman W.B."/>
            <person name="Woyke T."/>
            <person name="Klenk H.P."/>
            <person name="Zhou Y."/>
            <person name="Lilburn T.G."/>
            <person name="Beck B.J."/>
            <person name="De Vos P."/>
            <person name="Vandamme P."/>
            <person name="Eisen J.A."/>
            <person name="Garrity G."/>
            <person name="Hugenholtz P."/>
            <person name="Kyrpides N.C."/>
        </authorList>
    </citation>
    <scope>NUCLEOTIDE SEQUENCE [LARGE SCALE GENOMIC DNA]</scope>
    <source>
        <strain evidence="1 2">AC4r</strain>
    </source>
</reference>
<accession>A0A4V2FMX6</accession>
<proteinExistence type="predicted"/>
<name>A0A4V2FMX6_9MICO</name>